<dbReference type="RefSeq" id="WP_344533946.1">
    <property type="nucleotide sequence ID" value="NZ_BAAAPE010000017.1"/>
</dbReference>
<keyword evidence="7" id="KW-1185">Reference proteome</keyword>
<protein>
    <submittedName>
        <fullName evidence="6">Glycoside hydrolase family 95 protein</fullName>
    </submittedName>
</protein>
<evidence type="ECO:0000313" key="6">
    <source>
        <dbReference type="EMBL" id="GAA2098015.1"/>
    </source>
</evidence>
<dbReference type="PIRSF" id="PIRSF007663">
    <property type="entry name" value="UCP007663"/>
    <property type="match status" value="1"/>
</dbReference>
<feature type="chain" id="PRO_5045118805" evidence="2">
    <location>
        <begin position="34"/>
        <end position="809"/>
    </location>
</feature>
<dbReference type="InterPro" id="IPR012341">
    <property type="entry name" value="6hp_glycosidase-like_sf"/>
</dbReference>
<dbReference type="InterPro" id="IPR054363">
    <property type="entry name" value="GH95_cat"/>
</dbReference>
<gene>
    <name evidence="6" type="ORF">GCM10009801_68760</name>
</gene>
<dbReference type="Gene3D" id="1.50.10.10">
    <property type="match status" value="1"/>
</dbReference>
<evidence type="ECO:0000259" key="5">
    <source>
        <dbReference type="Pfam" id="PF22124"/>
    </source>
</evidence>
<sequence length="809" mass="87503">MNGVSRRTAVKSVLGGGAALAAGGLAPLPGASAAPPPEDRKPSDEFTLWYDRPASDWETEALPVGNGAMGAMVFGTVAAERLQFNEKTLWTGGPGSEGYDHGDWHEPRPGALTGVQDAIDAEGKADPEKVAAALGRPKTGYGAYQTFGDLRIDVPGAPEKPTGYRRELSLGDALARVAYADGAATYRREFFASHPAGVLAGRLTADRPGRISLTLRLTSPHEGTTARARDGRITLRGTLKDNGLRHEAQLQVVTEGGTRTDGDDGSVTVRDADAAWFVLAAGTDYADTFPDYRGEDPHARLTAAVEGAVRQGYEPLRTAHAADHRALFDRVRLDIGQSVPDDVPTDALLKRYTGGEGPAERALEALYFAYGRYLLIASSRPGSLPANLQGVWNHSTEPPWSADYHTNINLQMNYWPAHTANLAETAEPLHRYITALRAPGRRSAEKLFGSRGWVVHNETTPYGFTGVHDWPTAFWFPEGAAWLCRHLYEHYLFTRDTGFLRTTAYPAMKEAAAFWIDNLRTDPRDGLLVATPSYSPEHGDFTAGAAMSQQIVHDLLTSTLEAARALDADGGLRRELRGTLDKLDPGLRVGSWGQLQEWKADLDDPEDDHRHVSHLYALHPAARIEPGSEEAKAAEVSLTARGDGGTGWSKAWKVNFWARLRDGDHAHTLLRQLLRESTLPNLWDTHPPFQIDGNFGGTAGIAEMLLQSRPGTLDLLPALPAAWPEGSVRGLRARGDVTVGVDWKDGAPRTATLRAGHDGTLRVRGFPGAASVRDRTARRTVRVRDEGGGTFVLTALAGHTYAVTARGAG</sequence>
<dbReference type="Pfam" id="PF21307">
    <property type="entry name" value="Glyco_hydro_95_C"/>
    <property type="match status" value="1"/>
</dbReference>
<evidence type="ECO:0000256" key="1">
    <source>
        <dbReference type="SAM" id="MobiDB-lite"/>
    </source>
</evidence>
<dbReference type="EMBL" id="BAAAPE010000017">
    <property type="protein sequence ID" value="GAA2098015.1"/>
    <property type="molecule type" value="Genomic_DNA"/>
</dbReference>
<keyword evidence="6" id="KW-0378">Hydrolase</keyword>
<dbReference type="InterPro" id="IPR027414">
    <property type="entry name" value="GH95_N_dom"/>
</dbReference>
<dbReference type="Pfam" id="PF14498">
    <property type="entry name" value="Glyco_hyd_65N_2"/>
    <property type="match status" value="1"/>
</dbReference>
<dbReference type="InterPro" id="IPR049053">
    <property type="entry name" value="AFCA-like_C"/>
</dbReference>
<dbReference type="PANTHER" id="PTHR31084:SF19">
    <property type="entry name" value="GLYCOSYL HYDROLASE FAMILY 95 N-TERMINAL DOMAIN-CONTAINING PROTEIN"/>
    <property type="match status" value="1"/>
</dbReference>
<keyword evidence="2" id="KW-0732">Signal</keyword>
<feature type="domain" description="Alpha fucosidase A-like C-terminal" evidence="4">
    <location>
        <begin position="707"/>
        <end position="803"/>
    </location>
</feature>
<dbReference type="InterPro" id="IPR016518">
    <property type="entry name" value="Alpha-L-fucosidase"/>
</dbReference>
<evidence type="ECO:0000313" key="7">
    <source>
        <dbReference type="Proteomes" id="UP001500016"/>
    </source>
</evidence>
<dbReference type="PROSITE" id="PS51318">
    <property type="entry name" value="TAT"/>
    <property type="match status" value="1"/>
</dbReference>
<feature type="signal peptide" evidence="2">
    <location>
        <begin position="1"/>
        <end position="33"/>
    </location>
</feature>
<accession>A0ABN2WV53</accession>
<feature type="compositionally biased region" description="Low complexity" evidence="1">
    <location>
        <begin position="24"/>
        <end position="33"/>
    </location>
</feature>
<dbReference type="InterPro" id="IPR006311">
    <property type="entry name" value="TAT_signal"/>
</dbReference>
<evidence type="ECO:0000256" key="2">
    <source>
        <dbReference type="SAM" id="SignalP"/>
    </source>
</evidence>
<dbReference type="InterPro" id="IPR008928">
    <property type="entry name" value="6-hairpin_glycosidase_sf"/>
</dbReference>
<dbReference type="GO" id="GO:0016787">
    <property type="term" value="F:hydrolase activity"/>
    <property type="evidence" value="ECO:0007669"/>
    <property type="project" value="UniProtKB-KW"/>
</dbReference>
<proteinExistence type="predicted"/>
<evidence type="ECO:0000259" key="4">
    <source>
        <dbReference type="Pfam" id="PF21307"/>
    </source>
</evidence>
<dbReference type="PANTHER" id="PTHR31084">
    <property type="entry name" value="ALPHA-L-FUCOSIDASE 2"/>
    <property type="match status" value="1"/>
</dbReference>
<organism evidence="6 7">
    <name type="scientific">Streptomyces albiaxialis</name>
    <dbReference type="NCBI Taxonomy" id="329523"/>
    <lineage>
        <taxon>Bacteria</taxon>
        <taxon>Bacillati</taxon>
        <taxon>Actinomycetota</taxon>
        <taxon>Actinomycetes</taxon>
        <taxon>Kitasatosporales</taxon>
        <taxon>Streptomycetaceae</taxon>
        <taxon>Streptomyces</taxon>
    </lineage>
</organism>
<dbReference type="Pfam" id="PF22124">
    <property type="entry name" value="Glyco_hydro_95_cat"/>
    <property type="match status" value="1"/>
</dbReference>
<comment type="caution">
    <text evidence="6">The sequence shown here is derived from an EMBL/GenBank/DDBJ whole genome shotgun (WGS) entry which is preliminary data.</text>
</comment>
<feature type="region of interest" description="Disordered" evidence="1">
    <location>
        <begin position="24"/>
        <end position="45"/>
    </location>
</feature>
<dbReference type="Proteomes" id="UP001500016">
    <property type="component" value="Unassembled WGS sequence"/>
</dbReference>
<dbReference type="SUPFAM" id="SSF48208">
    <property type="entry name" value="Six-hairpin glycosidases"/>
    <property type="match status" value="1"/>
</dbReference>
<feature type="domain" description="Glycosyl hydrolase family 95 N-terminal" evidence="3">
    <location>
        <begin position="48"/>
        <end position="287"/>
    </location>
</feature>
<feature type="domain" description="Glycosyl hydrolase family 95 catalytic" evidence="5">
    <location>
        <begin position="313"/>
        <end position="705"/>
    </location>
</feature>
<evidence type="ECO:0000259" key="3">
    <source>
        <dbReference type="Pfam" id="PF14498"/>
    </source>
</evidence>
<reference evidence="6 7" key="1">
    <citation type="journal article" date="2019" name="Int. J. Syst. Evol. Microbiol.">
        <title>The Global Catalogue of Microorganisms (GCM) 10K type strain sequencing project: providing services to taxonomists for standard genome sequencing and annotation.</title>
        <authorList>
            <consortium name="The Broad Institute Genomics Platform"/>
            <consortium name="The Broad Institute Genome Sequencing Center for Infectious Disease"/>
            <person name="Wu L."/>
            <person name="Ma J."/>
        </authorList>
    </citation>
    <scope>NUCLEOTIDE SEQUENCE [LARGE SCALE GENOMIC DNA]</scope>
    <source>
        <strain evidence="6 7">JCM 15478</strain>
    </source>
</reference>
<name>A0ABN2WV53_9ACTN</name>